<comment type="caution">
    <text evidence="3">The sequence shown here is derived from an EMBL/GenBank/DDBJ whole genome shotgun (WGS) entry which is preliminary data.</text>
</comment>
<evidence type="ECO:0000256" key="1">
    <source>
        <dbReference type="SAM" id="Phobius"/>
    </source>
</evidence>
<proteinExistence type="predicted"/>
<dbReference type="GO" id="GO:0006694">
    <property type="term" value="P:steroid biosynthetic process"/>
    <property type="evidence" value="ECO:0007669"/>
    <property type="project" value="InterPro"/>
</dbReference>
<sequence length="324" mass="35748">MNFGEDMNLFITGASGFVGGAIARHLKEKHKVKVLSRSPKTDAGLTQQGFEIVSGSLESITAKDLAGTDIIIHCAAFVGPWGSFQDFWKGNVEGTTRLLEVSQKAGVKRFIHMGTEAALFHGQDMIQIDETYPYPKKTPYYYSRTKAEAERRVVSANHSGFETIVLRPRLVWGPGDTSVLPVLKKMVTEGKFMWLDGGRAKTSVTCIPNLVHATELALTKGTPGQIYFITDDEDKTVKTFLTEMMQTQGITLPKASIPSALAGFLAMIVEGIWRIFGIRKEPPMMRFPVDIMGKECTIRIDKAKKELGYKPVVSVAQGLQLMKG</sequence>
<keyword evidence="1" id="KW-0472">Membrane</keyword>
<dbReference type="GO" id="GO:0005737">
    <property type="term" value="C:cytoplasm"/>
    <property type="evidence" value="ECO:0007669"/>
    <property type="project" value="TreeGrafter"/>
</dbReference>
<dbReference type="GO" id="GO:0016616">
    <property type="term" value="F:oxidoreductase activity, acting on the CH-OH group of donors, NAD or NADP as acceptor"/>
    <property type="evidence" value="ECO:0007669"/>
    <property type="project" value="InterPro"/>
</dbReference>
<keyword evidence="1" id="KW-0812">Transmembrane</keyword>
<dbReference type="PANTHER" id="PTHR48079">
    <property type="entry name" value="PROTEIN YEEZ"/>
    <property type="match status" value="1"/>
</dbReference>
<organism evidence="3 4">
    <name type="scientific">Leptospira johnsonii</name>
    <dbReference type="NCBI Taxonomy" id="1917820"/>
    <lineage>
        <taxon>Bacteria</taxon>
        <taxon>Pseudomonadati</taxon>
        <taxon>Spirochaetota</taxon>
        <taxon>Spirochaetia</taxon>
        <taxon>Leptospirales</taxon>
        <taxon>Leptospiraceae</taxon>
        <taxon>Leptospira</taxon>
    </lineage>
</organism>
<accession>A0A2P2CXC3</accession>
<keyword evidence="1" id="KW-1133">Transmembrane helix</keyword>
<dbReference type="PANTHER" id="PTHR48079:SF6">
    <property type="entry name" value="NAD(P)-BINDING DOMAIN-CONTAINING PROTEIN-RELATED"/>
    <property type="match status" value="1"/>
</dbReference>
<name>A0A2P2CXC3_9LEPT</name>
<dbReference type="AlphaFoldDB" id="A0A2P2CXC3"/>
<feature type="transmembrane region" description="Helical" evidence="1">
    <location>
        <begin position="255"/>
        <end position="276"/>
    </location>
</feature>
<dbReference type="Gene3D" id="3.40.50.720">
    <property type="entry name" value="NAD(P)-binding Rossmann-like Domain"/>
    <property type="match status" value="1"/>
</dbReference>
<protein>
    <submittedName>
        <fullName evidence="3">3-beta hydroxysteroid dehydrogenase/isomerase family protein</fullName>
    </submittedName>
</protein>
<keyword evidence="4" id="KW-1185">Reference proteome</keyword>
<evidence type="ECO:0000259" key="2">
    <source>
        <dbReference type="Pfam" id="PF01073"/>
    </source>
</evidence>
<gene>
    <name evidence="3" type="ORF">LPTSP1_00260</name>
</gene>
<dbReference type="InterPro" id="IPR002225">
    <property type="entry name" value="3Beta_OHSteriod_DH/Estase"/>
</dbReference>
<keyword evidence="3" id="KW-0413">Isomerase</keyword>
<evidence type="ECO:0000313" key="4">
    <source>
        <dbReference type="Proteomes" id="UP000245076"/>
    </source>
</evidence>
<dbReference type="SUPFAM" id="SSF51735">
    <property type="entry name" value="NAD(P)-binding Rossmann-fold domains"/>
    <property type="match status" value="1"/>
</dbReference>
<dbReference type="Pfam" id="PF01073">
    <property type="entry name" value="3Beta_HSD"/>
    <property type="match status" value="1"/>
</dbReference>
<dbReference type="EMBL" id="BFAY01000001">
    <property type="protein sequence ID" value="GBF37048.1"/>
    <property type="molecule type" value="Genomic_DNA"/>
</dbReference>
<reference evidence="3 4" key="1">
    <citation type="submission" date="2018-02" db="EMBL/GenBank/DDBJ databases">
        <title>Novel Leptospira species isolated from soil and water in Japan.</title>
        <authorList>
            <person name="Nakao R."/>
            <person name="Masuzawa T."/>
        </authorList>
    </citation>
    <scope>NUCLEOTIDE SEQUENCE [LARGE SCALE GENOMIC DNA]</scope>
    <source>
        <strain evidence="3 4">E8</strain>
    </source>
</reference>
<dbReference type="InterPro" id="IPR051783">
    <property type="entry name" value="NAD(P)-dependent_oxidoreduct"/>
</dbReference>
<feature type="domain" description="3-beta hydroxysteroid dehydrogenase/isomerase" evidence="2">
    <location>
        <begin position="11"/>
        <end position="255"/>
    </location>
</feature>
<dbReference type="GO" id="GO:0016853">
    <property type="term" value="F:isomerase activity"/>
    <property type="evidence" value="ECO:0007669"/>
    <property type="project" value="UniProtKB-KW"/>
</dbReference>
<dbReference type="Proteomes" id="UP000245076">
    <property type="component" value="Unassembled WGS sequence"/>
</dbReference>
<dbReference type="GO" id="GO:0004029">
    <property type="term" value="F:aldehyde dehydrogenase (NAD+) activity"/>
    <property type="evidence" value="ECO:0007669"/>
    <property type="project" value="TreeGrafter"/>
</dbReference>
<evidence type="ECO:0000313" key="3">
    <source>
        <dbReference type="EMBL" id="GBF37048.1"/>
    </source>
</evidence>
<dbReference type="InterPro" id="IPR036291">
    <property type="entry name" value="NAD(P)-bd_dom_sf"/>
</dbReference>